<dbReference type="Proteomes" id="UP000762676">
    <property type="component" value="Unassembled WGS sequence"/>
</dbReference>
<organism evidence="1 2">
    <name type="scientific">Elysia marginata</name>
    <dbReference type="NCBI Taxonomy" id="1093978"/>
    <lineage>
        <taxon>Eukaryota</taxon>
        <taxon>Metazoa</taxon>
        <taxon>Spiralia</taxon>
        <taxon>Lophotrochozoa</taxon>
        <taxon>Mollusca</taxon>
        <taxon>Gastropoda</taxon>
        <taxon>Heterobranchia</taxon>
        <taxon>Euthyneura</taxon>
        <taxon>Panpulmonata</taxon>
        <taxon>Sacoglossa</taxon>
        <taxon>Placobranchoidea</taxon>
        <taxon>Plakobranchidae</taxon>
        <taxon>Elysia</taxon>
    </lineage>
</organism>
<protein>
    <submittedName>
        <fullName evidence="1">Uncharacterized protein</fullName>
    </submittedName>
</protein>
<evidence type="ECO:0000313" key="1">
    <source>
        <dbReference type="EMBL" id="GFR84296.1"/>
    </source>
</evidence>
<gene>
    <name evidence="1" type="ORF">ElyMa_005995500</name>
</gene>
<dbReference type="EMBL" id="BMAT01012050">
    <property type="protein sequence ID" value="GFR84296.1"/>
    <property type="molecule type" value="Genomic_DNA"/>
</dbReference>
<name>A0AAV4GG90_9GAST</name>
<proteinExistence type="predicted"/>
<reference evidence="1 2" key="1">
    <citation type="journal article" date="2021" name="Elife">
        <title>Chloroplast acquisition without the gene transfer in kleptoplastic sea slugs, Plakobranchus ocellatus.</title>
        <authorList>
            <person name="Maeda T."/>
            <person name="Takahashi S."/>
            <person name="Yoshida T."/>
            <person name="Shimamura S."/>
            <person name="Takaki Y."/>
            <person name="Nagai Y."/>
            <person name="Toyoda A."/>
            <person name="Suzuki Y."/>
            <person name="Arimoto A."/>
            <person name="Ishii H."/>
            <person name="Satoh N."/>
            <person name="Nishiyama T."/>
            <person name="Hasebe M."/>
            <person name="Maruyama T."/>
            <person name="Minagawa J."/>
            <person name="Obokata J."/>
            <person name="Shigenobu S."/>
        </authorList>
    </citation>
    <scope>NUCLEOTIDE SEQUENCE [LARGE SCALE GENOMIC DNA]</scope>
</reference>
<keyword evidence="2" id="KW-1185">Reference proteome</keyword>
<evidence type="ECO:0000313" key="2">
    <source>
        <dbReference type="Proteomes" id="UP000762676"/>
    </source>
</evidence>
<comment type="caution">
    <text evidence="1">The sequence shown here is derived from an EMBL/GenBank/DDBJ whole genome shotgun (WGS) entry which is preliminary data.</text>
</comment>
<accession>A0AAV4GG90</accession>
<dbReference type="AlphaFoldDB" id="A0AAV4GG90"/>
<sequence>MPHFYSFKLAGHHFSARATMTQNAPFLESSRPPHNLRAVGVCLLLVAVGARSCDSSTDQERDAYCRVKVNLLSHPYAVNKIPPKVNRTEGIDIEIGFTPQEASIVILVSP</sequence>